<evidence type="ECO:0000256" key="1">
    <source>
        <dbReference type="ARBA" id="ARBA00009947"/>
    </source>
</evidence>
<comment type="similarity">
    <text evidence="1">Belongs to the nucleosome assembly protein (NAP) family.</text>
</comment>
<name>A0A6B0SHT1_9CETA</name>
<dbReference type="Proteomes" id="UP000322234">
    <property type="component" value="Unassembled WGS sequence"/>
</dbReference>
<comment type="caution">
    <text evidence="3">The sequence shown here is derived from an EMBL/GenBank/DDBJ whole genome shotgun (WGS) entry which is preliminary data.</text>
</comment>
<reference evidence="3" key="1">
    <citation type="submission" date="2019-10" db="EMBL/GenBank/DDBJ databases">
        <title>The sequence and de novo assembly of the wild yak genome.</title>
        <authorList>
            <person name="Liu Y."/>
        </authorList>
    </citation>
    <scope>NUCLEOTIDE SEQUENCE [LARGE SCALE GENOMIC DNA]</scope>
    <source>
        <strain evidence="3">WY2019</strain>
    </source>
</reference>
<dbReference type="GO" id="GO:0005634">
    <property type="term" value="C:nucleus"/>
    <property type="evidence" value="ECO:0007669"/>
    <property type="project" value="InterPro"/>
</dbReference>
<gene>
    <name evidence="3" type="ORF">E5288_WYG021868</name>
</gene>
<evidence type="ECO:0008006" key="5">
    <source>
        <dbReference type="Google" id="ProtNLM"/>
    </source>
</evidence>
<evidence type="ECO:0000256" key="2">
    <source>
        <dbReference type="SAM" id="MobiDB-lite"/>
    </source>
</evidence>
<sequence length="107" mass="12117">MRSDPDDSDPFSKGPEIISSTGCEIYWKDGKDLTLKTLKLQKFPVPKSVLYFTKEASDYQYEESDEELQEAEGEEEDSDKKPEEGPGKDLDPAEDSPGEPSYRSFEL</sequence>
<proteinExistence type="inferred from homology"/>
<protein>
    <recommendedName>
        <fullName evidence="5">Nucleosome assembly protein 1-like 1</fullName>
    </recommendedName>
</protein>
<accession>A0A6B0SHT1</accession>
<dbReference type="InterPro" id="IPR037231">
    <property type="entry name" value="NAP-like_sf"/>
</dbReference>
<dbReference type="Pfam" id="PF00956">
    <property type="entry name" value="NAP"/>
    <property type="match status" value="1"/>
</dbReference>
<dbReference type="AlphaFoldDB" id="A0A6B0SHT1"/>
<evidence type="ECO:0000313" key="3">
    <source>
        <dbReference type="EMBL" id="MXQ99584.1"/>
    </source>
</evidence>
<dbReference type="SUPFAM" id="SSF143113">
    <property type="entry name" value="NAP-like"/>
    <property type="match status" value="1"/>
</dbReference>
<feature type="compositionally biased region" description="Acidic residues" evidence="2">
    <location>
        <begin position="60"/>
        <end position="77"/>
    </location>
</feature>
<evidence type="ECO:0000313" key="4">
    <source>
        <dbReference type="Proteomes" id="UP000322234"/>
    </source>
</evidence>
<dbReference type="GO" id="GO:0006334">
    <property type="term" value="P:nucleosome assembly"/>
    <property type="evidence" value="ECO:0007669"/>
    <property type="project" value="InterPro"/>
</dbReference>
<dbReference type="EMBL" id="VBQZ03000572">
    <property type="protein sequence ID" value="MXQ99584.1"/>
    <property type="molecule type" value="Genomic_DNA"/>
</dbReference>
<dbReference type="InterPro" id="IPR002164">
    <property type="entry name" value="NAP_family"/>
</dbReference>
<organism evidence="3 4">
    <name type="scientific">Bos mutus</name>
    <name type="common">wild yak</name>
    <dbReference type="NCBI Taxonomy" id="72004"/>
    <lineage>
        <taxon>Eukaryota</taxon>
        <taxon>Metazoa</taxon>
        <taxon>Chordata</taxon>
        <taxon>Craniata</taxon>
        <taxon>Vertebrata</taxon>
        <taxon>Euteleostomi</taxon>
        <taxon>Mammalia</taxon>
        <taxon>Eutheria</taxon>
        <taxon>Laurasiatheria</taxon>
        <taxon>Artiodactyla</taxon>
        <taxon>Ruminantia</taxon>
        <taxon>Pecora</taxon>
        <taxon>Bovidae</taxon>
        <taxon>Bovinae</taxon>
        <taxon>Bos</taxon>
    </lineage>
</organism>
<feature type="compositionally biased region" description="Basic and acidic residues" evidence="2">
    <location>
        <begin position="78"/>
        <end position="91"/>
    </location>
</feature>
<keyword evidence="4" id="KW-1185">Reference proteome</keyword>
<feature type="region of interest" description="Disordered" evidence="2">
    <location>
        <begin position="58"/>
        <end position="107"/>
    </location>
</feature>